<protein>
    <recommendedName>
        <fullName evidence="2">DUF7597 domain-containing protein</fullName>
    </recommendedName>
</protein>
<proteinExistence type="predicted"/>
<name>A0A8T0NIE5_PANVG</name>
<dbReference type="AlphaFoldDB" id="A0A8T0NIE5"/>
<evidence type="ECO:0000313" key="3">
    <source>
        <dbReference type="EMBL" id="KAG2549751.1"/>
    </source>
</evidence>
<reference evidence="3" key="1">
    <citation type="submission" date="2020-05" db="EMBL/GenBank/DDBJ databases">
        <title>WGS assembly of Panicum virgatum.</title>
        <authorList>
            <person name="Lovell J.T."/>
            <person name="Jenkins J."/>
            <person name="Shu S."/>
            <person name="Juenger T.E."/>
            <person name="Schmutz J."/>
        </authorList>
    </citation>
    <scope>NUCLEOTIDE SEQUENCE</scope>
    <source>
        <strain evidence="3">AP13</strain>
    </source>
</reference>
<accession>A0A8T0NIE5</accession>
<feature type="region of interest" description="Disordered" evidence="1">
    <location>
        <begin position="294"/>
        <end position="356"/>
    </location>
</feature>
<feature type="domain" description="DUF7597" evidence="2">
    <location>
        <begin position="364"/>
        <end position="485"/>
    </location>
</feature>
<feature type="non-terminal residue" evidence="3">
    <location>
        <position position="663"/>
    </location>
</feature>
<comment type="caution">
    <text evidence="3">The sequence shown here is derived from an EMBL/GenBank/DDBJ whole genome shotgun (WGS) entry which is preliminary data.</text>
</comment>
<dbReference type="Pfam" id="PF24530">
    <property type="entry name" value="DUF7597"/>
    <property type="match status" value="1"/>
</dbReference>
<dbReference type="InterPro" id="IPR056018">
    <property type="entry name" value="DUF7597"/>
</dbReference>
<sequence length="663" mass="75716">MSAHLLHLLDFEHGLHFEEELLESFGRRVHERDTSANNGFIMLVTFRRYLFQLNEESVALSLQSCLGGSVWDFHVRFLSHNHFRFTVSCKSVGLAVYKLRRFIERSFDAYFHLWSNGVPHWELEKRLWEIEEEKKLIKVISKREHKVQKKSLKKVCFADKLVQSPPKASSQRRSDLSSIRFGSFSMNLFSQSDIHHTLDFVQDQSGNLAVKRVFSSPISNFESRRSSRGRLQIIEEARRLGNCTMCFSNKHRAINCLMAIRCAACFNYGHKIKRCFTKSQPKILWRPKKPIIAEVKLSPDTGGRPSPEEEATRSHSSSLPDPPSIGENPNNSACALHPSPPYPSHSTALPEEEDSDQDMANFAVNPEPFVPEGMHLEEWARSARGRIVVSGSPPRQHEDFAIVIVIPHPLVHLLYDSVDEIVDFFENVHGVRIRSSCLSPMGLCLVQFHSATARQAMINLSPIQLDDRLITVQAHDRGINLRSCPFTRTCWVMFLAFPLDFQTREIISQIVGHFGTIITWTNNARCRSRVLVRCNVTLTIPVYVLDNNLNHDLPADEELIPVNGNPHPHDNNQYDNFPGHFEDVGDLDQVHQANVDQGWVEPQEQENAHHQHVEQDQQDWEQWPEQDGAVVGENKLYEVVEMANATVANAMMQHPDVPQDSTS</sequence>
<evidence type="ECO:0000256" key="1">
    <source>
        <dbReference type="SAM" id="MobiDB-lite"/>
    </source>
</evidence>
<evidence type="ECO:0000313" key="4">
    <source>
        <dbReference type="Proteomes" id="UP000823388"/>
    </source>
</evidence>
<organism evidence="3 4">
    <name type="scientific">Panicum virgatum</name>
    <name type="common">Blackwell switchgrass</name>
    <dbReference type="NCBI Taxonomy" id="38727"/>
    <lineage>
        <taxon>Eukaryota</taxon>
        <taxon>Viridiplantae</taxon>
        <taxon>Streptophyta</taxon>
        <taxon>Embryophyta</taxon>
        <taxon>Tracheophyta</taxon>
        <taxon>Spermatophyta</taxon>
        <taxon>Magnoliopsida</taxon>
        <taxon>Liliopsida</taxon>
        <taxon>Poales</taxon>
        <taxon>Poaceae</taxon>
        <taxon>PACMAD clade</taxon>
        <taxon>Panicoideae</taxon>
        <taxon>Panicodae</taxon>
        <taxon>Paniceae</taxon>
        <taxon>Panicinae</taxon>
        <taxon>Panicum</taxon>
        <taxon>Panicum sect. Hiantes</taxon>
    </lineage>
</organism>
<evidence type="ECO:0000259" key="2">
    <source>
        <dbReference type="Pfam" id="PF24530"/>
    </source>
</evidence>
<dbReference type="PANTHER" id="PTHR33075">
    <property type="entry name" value="OS02G0499800 PROTEIN"/>
    <property type="match status" value="1"/>
</dbReference>
<dbReference type="Proteomes" id="UP000823388">
    <property type="component" value="Chromosome 9K"/>
</dbReference>
<gene>
    <name evidence="3" type="ORF">PVAP13_9KG270800</name>
</gene>
<keyword evidence="4" id="KW-1185">Reference proteome</keyword>
<dbReference type="EMBL" id="CM029053">
    <property type="protein sequence ID" value="KAG2549751.1"/>
    <property type="molecule type" value="Genomic_DNA"/>
</dbReference>